<evidence type="ECO:0000313" key="2">
    <source>
        <dbReference type="EMBL" id="KAK2192288.1"/>
    </source>
</evidence>
<dbReference type="InterPro" id="IPR016024">
    <property type="entry name" value="ARM-type_fold"/>
</dbReference>
<evidence type="ECO:0000313" key="3">
    <source>
        <dbReference type="Proteomes" id="UP001209878"/>
    </source>
</evidence>
<dbReference type="EMBL" id="JAODUO010000035">
    <property type="protein sequence ID" value="KAK2192288.1"/>
    <property type="molecule type" value="Genomic_DNA"/>
</dbReference>
<dbReference type="Pfam" id="PF13646">
    <property type="entry name" value="HEAT_2"/>
    <property type="match status" value="1"/>
</dbReference>
<proteinExistence type="predicted"/>
<protein>
    <submittedName>
        <fullName evidence="2">Uncharacterized protein</fullName>
    </submittedName>
</protein>
<feature type="region of interest" description="Disordered" evidence="1">
    <location>
        <begin position="58"/>
        <end position="85"/>
    </location>
</feature>
<dbReference type="Proteomes" id="UP001209878">
    <property type="component" value="Unassembled WGS sequence"/>
</dbReference>
<sequence length="483" mass="55696">MKEELPVLASHFRPGECPEPPQRIVNQHNLYNETKFTSSLYKPKLSLSGEERKLLRMKEEEERKKRERARRRRKRKREEEKRAAPTLKTTFALAKAMVKMTAGVDDRWNEMKPKSGALEHSGLKWERVKNIVHNSLVSPHEEERVDAARQLGELKCCDTMVLFALRERVRSNECDRVRYEAAKSLITLGMWEEEVLEQVLEHLVNGSRETKADLLEHIIDGKNVQFVNKKAEVFPELVKVLSLLCKNSDSADVVSFRAAVCLGKLCVQDKNAQEKLSQVLEQTHDTHIRAKALKMLIKQMCYHEQLVVEAALVQLQRSPAWRLRKEAAHLLIHLGEKYVCADHQTDLVYELLEKRLWDDPNKEVRNEVAMVLAALQLYPRACETIEKKLEAPSEDVRAQAVISLGTLRMKNDRVIKQLLEMLDLDSSEYVRLMILRTLATLRSTERKVVRSLREREKGDGPLAKEAKRTLEILGLPLNPTSTK</sequence>
<name>A0AAD9PCM5_RIDPI</name>
<feature type="region of interest" description="Disordered" evidence="1">
    <location>
        <begin position="1"/>
        <end position="23"/>
    </location>
</feature>
<gene>
    <name evidence="2" type="ORF">NP493_35g05031</name>
</gene>
<keyword evidence="3" id="KW-1185">Reference proteome</keyword>
<dbReference type="AlphaFoldDB" id="A0AAD9PCM5"/>
<comment type="caution">
    <text evidence="2">The sequence shown here is derived from an EMBL/GenBank/DDBJ whole genome shotgun (WGS) entry which is preliminary data.</text>
</comment>
<accession>A0AAD9PCM5</accession>
<dbReference type="Gene3D" id="1.25.10.10">
    <property type="entry name" value="Leucine-rich Repeat Variant"/>
    <property type="match status" value="2"/>
</dbReference>
<dbReference type="PANTHER" id="PTHR38323">
    <property type="entry name" value="PROTEIN HEATR9"/>
    <property type="match status" value="1"/>
</dbReference>
<evidence type="ECO:0000256" key="1">
    <source>
        <dbReference type="SAM" id="MobiDB-lite"/>
    </source>
</evidence>
<feature type="compositionally biased region" description="Basic residues" evidence="1">
    <location>
        <begin position="65"/>
        <end position="76"/>
    </location>
</feature>
<dbReference type="InterPro" id="IPR011989">
    <property type="entry name" value="ARM-like"/>
</dbReference>
<organism evidence="2 3">
    <name type="scientific">Ridgeia piscesae</name>
    <name type="common">Tubeworm</name>
    <dbReference type="NCBI Taxonomy" id="27915"/>
    <lineage>
        <taxon>Eukaryota</taxon>
        <taxon>Metazoa</taxon>
        <taxon>Spiralia</taxon>
        <taxon>Lophotrochozoa</taxon>
        <taxon>Annelida</taxon>
        <taxon>Polychaeta</taxon>
        <taxon>Sedentaria</taxon>
        <taxon>Canalipalpata</taxon>
        <taxon>Sabellida</taxon>
        <taxon>Siboglinidae</taxon>
        <taxon>Ridgeia</taxon>
    </lineage>
</organism>
<dbReference type="InterPro" id="IPR052873">
    <property type="entry name" value="HEATR9"/>
</dbReference>
<reference evidence="2" key="1">
    <citation type="journal article" date="2023" name="Mol. Biol. Evol.">
        <title>Third-Generation Sequencing Reveals the Adaptive Role of the Epigenome in Three Deep-Sea Polychaetes.</title>
        <authorList>
            <person name="Perez M."/>
            <person name="Aroh O."/>
            <person name="Sun Y."/>
            <person name="Lan Y."/>
            <person name="Juniper S.K."/>
            <person name="Young C.R."/>
            <person name="Angers B."/>
            <person name="Qian P.Y."/>
        </authorList>
    </citation>
    <scope>NUCLEOTIDE SEQUENCE</scope>
    <source>
        <strain evidence="2">R07B-5</strain>
    </source>
</reference>
<dbReference type="SUPFAM" id="SSF48371">
    <property type="entry name" value="ARM repeat"/>
    <property type="match status" value="1"/>
</dbReference>
<dbReference type="PANTHER" id="PTHR38323:SF1">
    <property type="entry name" value="PROTEIN HEATR9"/>
    <property type="match status" value="1"/>
</dbReference>